<dbReference type="InterPro" id="IPR043148">
    <property type="entry name" value="TagF_C"/>
</dbReference>
<keyword evidence="3" id="KW-1003">Cell membrane</keyword>
<comment type="caution">
    <text evidence="7">The sequence shown here is derived from an EMBL/GenBank/DDBJ whole genome shotgun (WGS) entry which is preliminary data.</text>
</comment>
<dbReference type="PANTHER" id="PTHR37316">
    <property type="entry name" value="TEICHOIC ACID GLYCEROL-PHOSPHATE PRIMASE"/>
    <property type="match status" value="1"/>
</dbReference>
<keyword evidence="5" id="KW-0777">Teichoic acid biosynthesis</keyword>
<protein>
    <submittedName>
        <fullName evidence="7">CDP-glycerol glycerophosphotransferase family protein</fullName>
    </submittedName>
</protein>
<dbReference type="SUPFAM" id="SSF53756">
    <property type="entry name" value="UDP-Glycosyltransferase/glycogen phosphorylase"/>
    <property type="match status" value="1"/>
</dbReference>
<dbReference type="EMBL" id="JBHEZZ010000014">
    <property type="protein sequence ID" value="MFC1404376.1"/>
    <property type="molecule type" value="Genomic_DNA"/>
</dbReference>
<sequence>MARRLLRAGLPPLNAQLLAADWQDGKLRLRGYAYLRDLPAGSRGGEVRGAWLRSGRTRLLKVRLRTVPEPEATIRSKQRRHSYDRSGFEAVVDPRQLFGDAARTSWRLSLAIAVPGLLRHGGVGTAEAPAAPAPYRLDDGTRVVPVFERGSLVLHAERPGVVLDGLQESEETILLRGTVLDPALKGPLELRVNRPRGAADLSFPVESDGTAFTVELPLSAFQAPAEAERTAQEQYGVRLVGANGPDLPIDATGVAPHSRHPVPGTGGRRELCITTGPFGDLLLCDQEPRVSVDSARWSEDGEVLLDGRFGSLLDQPLELIAQHSGSREEVAFPVVRDGDRIHGRLRPDDIASAGGSFPLGEGNWYFFLREKDGDGTAPLHALRLAPAQHPSVPAARTAPDGRVFTLQRRFHDQLLLVSGSVLAQDERGGYNAEQLQARYRADRTRPLLPAVLYSSFDGRQYSDSPRAVHEELRDRGAALEHVWAVRDGQAKVPETVGTVPHGSAAWHEALARSSHIVTNTQLPEWFERREGQFVVQTWHGTPLKRIGMDLAGTAEANAEYIASIPARSRQWSVLLTPNRFSTPHLKRSFGYRGEVLESGYPRSDRFHGADRSKIAAQVKAELGIPEGKRVVLYAPTWRDDRRRGGGRYELDMQFDLAEAGKALGDSTVVLLRRHYLVTDRLPGGHDGFVLDVSRYQDVAELMLVSDVLVTDYSSLMFDFAQTGRPILFHVHDLEHYRDTLRGFCFDFEATAPGPLLRDTAALVQALRDPEAATADHAEAYRAFRECFCDLDDGRAAARVVDRMLEHG</sequence>
<evidence type="ECO:0000313" key="8">
    <source>
        <dbReference type="Proteomes" id="UP001592528"/>
    </source>
</evidence>
<dbReference type="PANTHER" id="PTHR37316:SF3">
    <property type="entry name" value="TEICHOIC ACID GLYCEROL-PHOSPHATE TRANSFERASE"/>
    <property type="match status" value="1"/>
</dbReference>
<dbReference type="InterPro" id="IPR007554">
    <property type="entry name" value="Glycerophosphate_synth"/>
</dbReference>
<evidence type="ECO:0000256" key="3">
    <source>
        <dbReference type="ARBA" id="ARBA00022475"/>
    </source>
</evidence>
<dbReference type="Gene3D" id="3.40.50.12580">
    <property type="match status" value="1"/>
</dbReference>
<proteinExistence type="inferred from homology"/>
<dbReference type="Proteomes" id="UP001592528">
    <property type="component" value="Unassembled WGS sequence"/>
</dbReference>
<comment type="subcellular location">
    <subcellularLocation>
        <location evidence="1">Cell membrane</location>
        <topology evidence="1">Peripheral membrane protein</topology>
    </subcellularLocation>
</comment>
<gene>
    <name evidence="7" type="ORF">ACEZDJ_24070</name>
</gene>
<keyword evidence="6" id="KW-0472">Membrane</keyword>
<evidence type="ECO:0000256" key="1">
    <source>
        <dbReference type="ARBA" id="ARBA00004202"/>
    </source>
</evidence>
<evidence type="ECO:0000256" key="5">
    <source>
        <dbReference type="ARBA" id="ARBA00022944"/>
    </source>
</evidence>
<evidence type="ECO:0000256" key="4">
    <source>
        <dbReference type="ARBA" id="ARBA00022679"/>
    </source>
</evidence>
<comment type="similarity">
    <text evidence="2">Belongs to the CDP-glycerol glycerophosphotransferase family.</text>
</comment>
<keyword evidence="4" id="KW-0808">Transferase</keyword>
<dbReference type="RefSeq" id="WP_157624128.1">
    <property type="nucleotide sequence ID" value="NZ_JBHEZZ010000014.1"/>
</dbReference>
<reference evidence="7 8" key="1">
    <citation type="submission" date="2024-09" db="EMBL/GenBank/DDBJ databases">
        <authorList>
            <person name="Lee S.D."/>
        </authorList>
    </citation>
    <scope>NUCLEOTIDE SEQUENCE [LARGE SCALE GENOMIC DNA]</scope>
    <source>
        <strain evidence="7 8">N1-5</strain>
    </source>
</reference>
<keyword evidence="8" id="KW-1185">Reference proteome</keyword>
<dbReference type="Pfam" id="PF04464">
    <property type="entry name" value="Glyphos_transf"/>
    <property type="match status" value="1"/>
</dbReference>
<evidence type="ECO:0000256" key="6">
    <source>
        <dbReference type="ARBA" id="ARBA00023136"/>
    </source>
</evidence>
<evidence type="ECO:0000256" key="2">
    <source>
        <dbReference type="ARBA" id="ARBA00010488"/>
    </source>
</evidence>
<name>A0ABV6USM3_9ACTN</name>
<dbReference type="InterPro" id="IPR051612">
    <property type="entry name" value="Teichoic_Acid_Biosynth"/>
</dbReference>
<organism evidence="7 8">
    <name type="scientific">Streptacidiphilus cavernicola</name>
    <dbReference type="NCBI Taxonomy" id="3342716"/>
    <lineage>
        <taxon>Bacteria</taxon>
        <taxon>Bacillati</taxon>
        <taxon>Actinomycetota</taxon>
        <taxon>Actinomycetes</taxon>
        <taxon>Kitasatosporales</taxon>
        <taxon>Streptomycetaceae</taxon>
        <taxon>Streptacidiphilus</taxon>
    </lineage>
</organism>
<dbReference type="InterPro" id="IPR043149">
    <property type="entry name" value="TagF_N"/>
</dbReference>
<evidence type="ECO:0000313" key="7">
    <source>
        <dbReference type="EMBL" id="MFC1404376.1"/>
    </source>
</evidence>
<dbReference type="Gene3D" id="3.40.50.11820">
    <property type="match status" value="1"/>
</dbReference>
<accession>A0ABV6USM3</accession>